<dbReference type="Proteomes" id="UP000011723">
    <property type="component" value="Chromosome"/>
</dbReference>
<protein>
    <submittedName>
        <fullName evidence="2">Uncharacterized protein</fullName>
    </submittedName>
</protein>
<evidence type="ECO:0000313" key="3">
    <source>
        <dbReference type="Proteomes" id="UP000011723"/>
    </source>
</evidence>
<dbReference type="SUPFAM" id="SSF103473">
    <property type="entry name" value="MFS general substrate transporter"/>
    <property type="match status" value="1"/>
</dbReference>
<sequence>MAHHPYDHDPRFPQSAAARGNPWELAEGWIADTRPAAQRREAVDRMARYRPNALKRILAWASAGFGGLWMAMGLLLGVVDDLGGWDAVAFVGIASLFGLPGLYWLLRTREDRRTIARWTARVQEQQQMRRFLTGPDLELLGEPEPVPLLPKRRWAWVLAGQFAAFWVFVVATNFAV</sequence>
<keyword evidence="1" id="KW-1133">Transmembrane helix</keyword>
<feature type="transmembrane region" description="Helical" evidence="1">
    <location>
        <begin position="85"/>
        <end position="106"/>
    </location>
</feature>
<dbReference type="InterPro" id="IPR036259">
    <property type="entry name" value="MFS_trans_sf"/>
</dbReference>
<dbReference type="PATRIC" id="fig|1121362.3.peg.2038"/>
<evidence type="ECO:0000256" key="1">
    <source>
        <dbReference type="SAM" id="Phobius"/>
    </source>
</evidence>
<dbReference type="STRING" id="1121362.A605_10070"/>
<dbReference type="eggNOG" id="ENOG5032A8Z">
    <property type="taxonomic scope" value="Bacteria"/>
</dbReference>
<keyword evidence="1" id="KW-0812">Transmembrane</keyword>
<keyword evidence="3" id="KW-1185">Reference proteome</keyword>
<feature type="transmembrane region" description="Helical" evidence="1">
    <location>
        <begin position="57"/>
        <end position="79"/>
    </location>
</feature>
<gene>
    <name evidence="2" type="ORF">A605_10070</name>
</gene>
<dbReference type="RefSeq" id="WP_015401435.1">
    <property type="nucleotide sequence ID" value="NC_020302.1"/>
</dbReference>
<dbReference type="EMBL" id="CP003697">
    <property type="protein sequence ID" value="AGF73016.1"/>
    <property type="molecule type" value="Genomic_DNA"/>
</dbReference>
<feature type="transmembrane region" description="Helical" evidence="1">
    <location>
        <begin position="154"/>
        <end position="175"/>
    </location>
</feature>
<keyword evidence="1" id="KW-0472">Membrane</keyword>
<name>M1P8N2_9CORY</name>
<accession>M1P8N2</accession>
<dbReference type="KEGG" id="chn:A605_10070"/>
<reference evidence="2 3" key="1">
    <citation type="journal article" date="2012" name="Stand. Genomic Sci.">
        <title>Genome sequence of the halotolerant bacterium Corynebacterium halotolerans type strain YIM 70093(T) (= DSM 44683(T)).</title>
        <authorList>
            <person name="Ruckert C."/>
            <person name="Albersmeier A."/>
            <person name="Al-Dilaimi A."/>
            <person name="Niehaus K."/>
            <person name="Szczepanowski R."/>
            <person name="Kalinowski J."/>
        </authorList>
    </citation>
    <scope>NUCLEOTIDE SEQUENCE [LARGE SCALE GENOMIC DNA]</scope>
    <source>
        <strain evidence="2">YIM 70093</strain>
    </source>
</reference>
<evidence type="ECO:0000313" key="2">
    <source>
        <dbReference type="EMBL" id="AGF73016.1"/>
    </source>
</evidence>
<organism evidence="2 3">
    <name type="scientific">Corynebacterium halotolerans YIM 70093 = DSM 44683</name>
    <dbReference type="NCBI Taxonomy" id="1121362"/>
    <lineage>
        <taxon>Bacteria</taxon>
        <taxon>Bacillati</taxon>
        <taxon>Actinomycetota</taxon>
        <taxon>Actinomycetes</taxon>
        <taxon>Mycobacteriales</taxon>
        <taxon>Corynebacteriaceae</taxon>
        <taxon>Corynebacterium</taxon>
    </lineage>
</organism>
<dbReference type="AlphaFoldDB" id="M1P8N2"/>
<proteinExistence type="predicted"/>
<dbReference type="HOGENOM" id="CLU_122753_0_0_11"/>